<dbReference type="Pfam" id="PF18346">
    <property type="entry name" value="SH3_15"/>
    <property type="match status" value="2"/>
</dbReference>
<dbReference type="Pfam" id="PF13920">
    <property type="entry name" value="zf-C3HC4_3"/>
    <property type="match status" value="2"/>
</dbReference>
<evidence type="ECO:0000256" key="16">
    <source>
        <dbReference type="SAM" id="MobiDB-lite"/>
    </source>
</evidence>
<evidence type="ECO:0000256" key="1">
    <source>
        <dbReference type="ARBA" id="ARBA00000900"/>
    </source>
</evidence>
<evidence type="ECO:0000256" key="6">
    <source>
        <dbReference type="ARBA" id="ARBA00022679"/>
    </source>
</evidence>
<dbReference type="InterPro" id="IPR010606">
    <property type="entry name" value="Mib_Herc2"/>
</dbReference>
<evidence type="ECO:0000256" key="7">
    <source>
        <dbReference type="ARBA" id="ARBA00022723"/>
    </source>
</evidence>
<dbReference type="Pfam" id="PF06701">
    <property type="entry name" value="MIB_HERC2"/>
    <property type="match status" value="2"/>
</dbReference>
<dbReference type="SMART" id="SM00291">
    <property type="entry name" value="ZnF_ZZ"/>
    <property type="match status" value="1"/>
</dbReference>
<dbReference type="CDD" id="cd16520">
    <property type="entry name" value="RING-HC_MIBs-like"/>
    <property type="match status" value="1"/>
</dbReference>
<sequence>MEVGSRVVRGPDWMWGDQDGGEGNVGTVVQHGQDRNLPDGTVLVVWDSGRQANYRAGHSEKFDLRVLDLTILKCCLDAAVGVKHTFVKCDGCKQSPLAGTRWKCADCPNYDLCSPCFMNDVHNMHHSFLRFDISGGDGIPVGKRSNFTKQQSRGLFPGARVTRGRDWKWGHQDGGGNVGQLTEITSWNGVERAGANVMWNMLSRNTYRTGHMGEVRILVVIPNGFRLFHGNCASQTSFVAIPNVIFFPYSHPCLNFAESRFWWRGDQMPQIHCIGKVGKISKIDADGDVHVSYGLQSWVFHPQVITKVPSFQAGDKVRILSDKQLVQNLQQGHGGWNEKMTTALGKEGRILEVDSDGDAVVLVDSDLWLLNPAALEDISEGGEATSRRGDTSPTNPVDRATDLLRMLLLEAVTSKGGSVDPGDRLVNASSNGNLQEVREILEAHPGKIDHKRGGKTALHVACHQGRKEIVQYLLGKGADKDIKDEQDYSALHHAAYGDRSGETVTVMLNTGTNVNVSDNKNKSTPLHLAVNQGNDAGVRSLLASRHCDVNCQDLAGDTPLHDAISKEKNTIVELILRSERLEIFVCNGRGFNPLHQACMKGNLHAVQKIADKYPGLIEIPKEDGFTALHLAAFNNHLDIARCLLLSGHCDINLRNNKRQTALALSVSEAYTAMIELLVEHGADVNADDEDGDTPLHLAIIHQAVGATGLRGLLQGLGLNLPAGAETDQHTGSAIAVYLVLHGANVSFYNHEGKTPLDLCQDTQTAALIQQFARTAPRQQSCSTRQSTFTQPRPQTVLSSSVPRPPMRRSTVPSSSMPPRPSTARSAEMYLSSSRYLYKDHFDVFFLTNLQSGAAVQRQKKTQDTVNRAESAGTDCIICSENVATVTFNPCGHKVTCSVCSMKMKRCITCRTAIQQKTSPEGAPVSTSTLMDETDYAERIRRLESQLQAREDVIQCQICMERDIKMVFSCGHGTCKECSERLQTCHICRQRIQNRIEFYN</sequence>
<dbReference type="PRINTS" id="PR01415">
    <property type="entry name" value="ANKYRIN"/>
</dbReference>
<keyword evidence="7" id="KW-0479">Metal-binding</keyword>
<feature type="repeat" description="ANK" evidence="14">
    <location>
        <begin position="486"/>
        <end position="519"/>
    </location>
</feature>
<comment type="caution">
    <text evidence="20">The sequence shown here is derived from an EMBL/GenBank/DDBJ whole genome shotgun (WGS) entry which is preliminary data.</text>
</comment>
<feature type="compositionally biased region" description="Polar residues" evidence="16">
    <location>
        <begin position="777"/>
        <end position="797"/>
    </location>
</feature>
<evidence type="ECO:0000313" key="20">
    <source>
        <dbReference type="EMBL" id="CAH3028273.1"/>
    </source>
</evidence>
<dbReference type="Pfam" id="PF00023">
    <property type="entry name" value="Ank"/>
    <property type="match status" value="1"/>
</dbReference>
<dbReference type="EC" id="2.3.2.27" evidence="4"/>
<evidence type="ECO:0000256" key="15">
    <source>
        <dbReference type="PROSITE-ProRule" id="PRU00228"/>
    </source>
</evidence>
<dbReference type="PROSITE" id="PS50297">
    <property type="entry name" value="ANK_REP_REGION"/>
    <property type="match status" value="4"/>
</dbReference>
<dbReference type="InterPro" id="IPR001841">
    <property type="entry name" value="Znf_RING"/>
</dbReference>
<feature type="repeat" description="ANK" evidence="14">
    <location>
        <begin position="453"/>
        <end position="485"/>
    </location>
</feature>
<dbReference type="SUPFAM" id="SSF57850">
    <property type="entry name" value="RING/U-box"/>
    <property type="match status" value="1"/>
</dbReference>
<accession>A0ABN8MF00</accession>
<name>A0ABN8MF00_9CNID</name>
<keyword evidence="10" id="KW-0833">Ubl conjugation pathway</keyword>
<keyword evidence="12" id="KW-0914">Notch signaling pathway</keyword>
<proteinExistence type="predicted"/>
<evidence type="ECO:0000256" key="5">
    <source>
        <dbReference type="ARBA" id="ARBA00022490"/>
    </source>
</evidence>
<feature type="region of interest" description="Disordered" evidence="16">
    <location>
        <begin position="777"/>
        <end position="824"/>
    </location>
</feature>
<dbReference type="PROSITE" id="PS51416">
    <property type="entry name" value="MIB_HERC2"/>
    <property type="match status" value="2"/>
</dbReference>
<dbReference type="InterPro" id="IPR000433">
    <property type="entry name" value="Znf_ZZ"/>
</dbReference>
<feature type="repeat" description="ANK" evidence="14">
    <location>
        <begin position="657"/>
        <end position="689"/>
    </location>
</feature>
<dbReference type="Gene3D" id="1.25.40.20">
    <property type="entry name" value="Ankyrin repeat-containing domain"/>
    <property type="match status" value="2"/>
</dbReference>
<dbReference type="PROSITE" id="PS50088">
    <property type="entry name" value="ANK_REPEAT"/>
    <property type="match status" value="5"/>
</dbReference>
<dbReference type="SUPFAM" id="SSF48403">
    <property type="entry name" value="Ankyrin repeat"/>
    <property type="match status" value="1"/>
</dbReference>
<feature type="repeat" description="ANK" evidence="14">
    <location>
        <begin position="623"/>
        <end position="656"/>
    </location>
</feature>
<comment type="catalytic activity">
    <reaction evidence="1">
        <text>S-ubiquitinyl-[E2 ubiquitin-conjugating enzyme]-L-cysteine + [acceptor protein]-L-lysine = [E2 ubiquitin-conjugating enzyme]-L-cysteine + N(6)-ubiquitinyl-[acceptor protein]-L-lysine.</text>
        <dbReference type="EC" id="2.3.2.27"/>
    </reaction>
</comment>
<evidence type="ECO:0000259" key="17">
    <source>
        <dbReference type="PROSITE" id="PS50089"/>
    </source>
</evidence>
<evidence type="ECO:0000256" key="3">
    <source>
        <dbReference type="ARBA" id="ARBA00004906"/>
    </source>
</evidence>
<keyword evidence="5" id="KW-0963">Cytoplasm</keyword>
<feature type="domain" description="ZZ-type" evidence="18">
    <location>
        <begin position="84"/>
        <end position="136"/>
    </location>
</feature>
<keyword evidence="11" id="KW-0862">Zinc</keyword>
<dbReference type="InterPro" id="IPR002110">
    <property type="entry name" value="Ankyrin_rpt"/>
</dbReference>
<dbReference type="Proteomes" id="UP001159427">
    <property type="component" value="Unassembled WGS sequence"/>
</dbReference>
<feature type="repeat" description="ANK" evidence="14">
    <location>
        <begin position="521"/>
        <end position="554"/>
    </location>
</feature>
<dbReference type="Gene3D" id="3.30.40.10">
    <property type="entry name" value="Zinc/RING finger domain, C3HC4 (zinc finger)"/>
    <property type="match status" value="2"/>
</dbReference>
<keyword evidence="13 14" id="KW-0040">ANK repeat</keyword>
<dbReference type="PANTHER" id="PTHR24202">
    <property type="entry name" value="E3 UBIQUITIN-PROTEIN LIGASE MIB2"/>
    <property type="match status" value="1"/>
</dbReference>
<evidence type="ECO:0000259" key="19">
    <source>
        <dbReference type="PROSITE" id="PS51416"/>
    </source>
</evidence>
<evidence type="ECO:0000256" key="2">
    <source>
        <dbReference type="ARBA" id="ARBA00004496"/>
    </source>
</evidence>
<dbReference type="Pfam" id="PF00569">
    <property type="entry name" value="ZZ"/>
    <property type="match status" value="1"/>
</dbReference>
<keyword evidence="8" id="KW-0677">Repeat</keyword>
<evidence type="ECO:0000256" key="10">
    <source>
        <dbReference type="ARBA" id="ARBA00022786"/>
    </source>
</evidence>
<dbReference type="PROSITE" id="PS50089">
    <property type="entry name" value="ZF_RING_2"/>
    <property type="match status" value="2"/>
</dbReference>
<dbReference type="PANTHER" id="PTHR24202:SF4">
    <property type="entry name" value="E3 UBIQUITIN-PROTEIN LIGASE MIB2-RELATED"/>
    <property type="match status" value="1"/>
</dbReference>
<protein>
    <recommendedName>
        <fullName evidence="4">RING-type E3 ubiquitin transferase</fullName>
        <ecNumber evidence="4">2.3.2.27</ecNumber>
    </recommendedName>
</protein>
<dbReference type="PROSITE" id="PS01357">
    <property type="entry name" value="ZF_ZZ_1"/>
    <property type="match status" value="1"/>
</dbReference>
<feature type="domain" description="RING-type" evidence="17">
    <location>
        <begin position="955"/>
        <end position="988"/>
    </location>
</feature>
<evidence type="ECO:0000256" key="8">
    <source>
        <dbReference type="ARBA" id="ARBA00022737"/>
    </source>
</evidence>
<dbReference type="InterPro" id="IPR040847">
    <property type="entry name" value="SH3_15"/>
</dbReference>
<feature type="domain" description="MIB/HERC2" evidence="19">
    <location>
        <begin position="1"/>
        <end position="70"/>
    </location>
</feature>
<dbReference type="PROSITE" id="PS50135">
    <property type="entry name" value="ZF_ZZ_2"/>
    <property type="match status" value="1"/>
</dbReference>
<evidence type="ECO:0000256" key="11">
    <source>
        <dbReference type="ARBA" id="ARBA00022833"/>
    </source>
</evidence>
<keyword evidence="9 15" id="KW-0863">Zinc-finger</keyword>
<dbReference type="Gene3D" id="2.30.30.40">
    <property type="entry name" value="SH3 Domains"/>
    <property type="match status" value="2"/>
</dbReference>
<evidence type="ECO:0000256" key="12">
    <source>
        <dbReference type="ARBA" id="ARBA00022976"/>
    </source>
</evidence>
<gene>
    <name evidence="20" type="ORF">PEVE_00033689</name>
</gene>
<dbReference type="Pfam" id="PF13637">
    <property type="entry name" value="Ank_4"/>
    <property type="match status" value="1"/>
</dbReference>
<dbReference type="Gene3D" id="3.30.60.90">
    <property type="match status" value="1"/>
</dbReference>
<dbReference type="SMART" id="SM00184">
    <property type="entry name" value="RING"/>
    <property type="match status" value="2"/>
</dbReference>
<dbReference type="InterPro" id="IPR036770">
    <property type="entry name" value="Ankyrin_rpt-contain_sf"/>
</dbReference>
<dbReference type="EMBL" id="CALNXI010000501">
    <property type="protein sequence ID" value="CAH3028273.1"/>
    <property type="molecule type" value="Genomic_DNA"/>
</dbReference>
<evidence type="ECO:0000256" key="14">
    <source>
        <dbReference type="PROSITE-ProRule" id="PRU00023"/>
    </source>
</evidence>
<evidence type="ECO:0000256" key="9">
    <source>
        <dbReference type="ARBA" id="ARBA00022771"/>
    </source>
</evidence>
<dbReference type="SUPFAM" id="SSF159034">
    <property type="entry name" value="Mib/herc2 domain-like"/>
    <property type="match status" value="2"/>
</dbReference>
<comment type="subcellular location">
    <subcellularLocation>
        <location evidence="2">Cytoplasm</location>
    </subcellularLocation>
</comment>
<evidence type="ECO:0000256" key="4">
    <source>
        <dbReference type="ARBA" id="ARBA00012483"/>
    </source>
</evidence>
<organism evidence="20 21">
    <name type="scientific">Porites evermanni</name>
    <dbReference type="NCBI Taxonomy" id="104178"/>
    <lineage>
        <taxon>Eukaryota</taxon>
        <taxon>Metazoa</taxon>
        <taxon>Cnidaria</taxon>
        <taxon>Anthozoa</taxon>
        <taxon>Hexacorallia</taxon>
        <taxon>Scleractinia</taxon>
        <taxon>Fungiina</taxon>
        <taxon>Poritidae</taxon>
        <taxon>Porites</taxon>
    </lineage>
</organism>
<dbReference type="Pfam" id="PF12796">
    <property type="entry name" value="Ank_2"/>
    <property type="match status" value="2"/>
</dbReference>
<dbReference type="InterPro" id="IPR037252">
    <property type="entry name" value="Mib_Herc2_sf"/>
</dbReference>
<dbReference type="InterPro" id="IPR043145">
    <property type="entry name" value="Znf_ZZ_sf"/>
</dbReference>
<dbReference type="InterPro" id="IPR013083">
    <property type="entry name" value="Znf_RING/FYVE/PHD"/>
</dbReference>
<feature type="domain" description="RING-type" evidence="17">
    <location>
        <begin position="875"/>
        <end position="910"/>
    </location>
</feature>
<keyword evidence="6" id="KW-0808">Transferase</keyword>
<evidence type="ECO:0000313" key="21">
    <source>
        <dbReference type="Proteomes" id="UP001159427"/>
    </source>
</evidence>
<feature type="domain" description="MIB/HERC2" evidence="19">
    <location>
        <begin position="147"/>
        <end position="224"/>
    </location>
</feature>
<evidence type="ECO:0000256" key="13">
    <source>
        <dbReference type="ARBA" id="ARBA00023043"/>
    </source>
</evidence>
<reference evidence="20 21" key="1">
    <citation type="submission" date="2022-05" db="EMBL/GenBank/DDBJ databases">
        <authorList>
            <consortium name="Genoscope - CEA"/>
            <person name="William W."/>
        </authorList>
    </citation>
    <scope>NUCLEOTIDE SEQUENCE [LARGE SCALE GENOMIC DNA]</scope>
</reference>
<dbReference type="SMART" id="SM00248">
    <property type="entry name" value="ANK"/>
    <property type="match status" value="8"/>
</dbReference>
<evidence type="ECO:0000259" key="18">
    <source>
        <dbReference type="PROSITE" id="PS50135"/>
    </source>
</evidence>
<comment type="pathway">
    <text evidence="3">Protein modification; protein ubiquitination.</text>
</comment>
<keyword evidence="21" id="KW-1185">Reference proteome</keyword>